<dbReference type="InterPro" id="IPR036397">
    <property type="entry name" value="RNaseH_sf"/>
</dbReference>
<dbReference type="Gene3D" id="3.30.420.10">
    <property type="entry name" value="Ribonuclease H-like superfamily/Ribonuclease H"/>
    <property type="match status" value="1"/>
</dbReference>
<gene>
    <name evidence="2" type="ORF">NCAV_0290</name>
</gene>
<dbReference type="InterPro" id="IPR053151">
    <property type="entry name" value="RNase_H-like"/>
</dbReference>
<dbReference type="InterPro" id="IPR012337">
    <property type="entry name" value="RNaseH-like_sf"/>
</dbReference>
<keyword evidence="3" id="KW-1185">Reference proteome</keyword>
<dbReference type="InterPro" id="IPR002156">
    <property type="entry name" value="RNaseH_domain"/>
</dbReference>
<organism evidence="2 3">
    <name type="scientific">Candidatus Nitrosocaldus cavascurensis</name>
    <dbReference type="NCBI Taxonomy" id="2058097"/>
    <lineage>
        <taxon>Archaea</taxon>
        <taxon>Nitrososphaerota</taxon>
        <taxon>Nitrososphaeria</taxon>
        <taxon>Candidatus Nitrosocaldales</taxon>
        <taxon>Candidatus Nitrosocaldaceae</taxon>
        <taxon>Candidatus Nitrosocaldus</taxon>
    </lineage>
</organism>
<dbReference type="RefSeq" id="WP_103287703.1">
    <property type="nucleotide sequence ID" value="NZ_LT981265.1"/>
</dbReference>
<evidence type="ECO:0000313" key="3">
    <source>
        <dbReference type="Proteomes" id="UP000236248"/>
    </source>
</evidence>
<evidence type="ECO:0000313" key="2">
    <source>
        <dbReference type="EMBL" id="SPC33484.1"/>
    </source>
</evidence>
<dbReference type="PROSITE" id="PS50879">
    <property type="entry name" value="RNASE_H_1"/>
    <property type="match status" value="1"/>
</dbReference>
<dbReference type="KEGG" id="ncv:NCAV_0290"/>
<dbReference type="SUPFAM" id="SSF53098">
    <property type="entry name" value="Ribonuclease H-like"/>
    <property type="match status" value="1"/>
</dbReference>
<name>A0A2K5APC1_9ARCH</name>
<accession>A0A2K5APC1</accession>
<dbReference type="AlphaFoldDB" id="A0A2K5APC1"/>
<dbReference type="PANTHER" id="PTHR47723:SF19">
    <property type="entry name" value="POLYNUCLEOTIDYL TRANSFERASE, RIBONUCLEASE H-LIKE SUPERFAMILY PROTEIN"/>
    <property type="match status" value="1"/>
</dbReference>
<dbReference type="GO" id="GO:0004523">
    <property type="term" value="F:RNA-DNA hybrid ribonuclease activity"/>
    <property type="evidence" value="ECO:0007669"/>
    <property type="project" value="InterPro"/>
</dbReference>
<sequence>MMSYGLASVSIYLYVDGASKGNPGDAAIGLVIKDCNGNVLRKYKEYIGVATNNMAEYIALKKGLEIAAEYGNDITVMMDSRLLVKQMRKEYKVKKAHLREMVKQIDDIIARNNLNVSYIHIPREENADADRLANDAIIEYYNRA</sequence>
<dbReference type="GO" id="GO:0003676">
    <property type="term" value="F:nucleic acid binding"/>
    <property type="evidence" value="ECO:0007669"/>
    <property type="project" value="InterPro"/>
</dbReference>
<proteinExistence type="predicted"/>
<feature type="domain" description="RNase H type-1" evidence="1">
    <location>
        <begin position="7"/>
        <end position="138"/>
    </location>
</feature>
<dbReference type="Proteomes" id="UP000236248">
    <property type="component" value="Chromosome NCAV"/>
</dbReference>
<dbReference type="PANTHER" id="PTHR47723">
    <property type="entry name" value="OS05G0353850 PROTEIN"/>
    <property type="match status" value="1"/>
</dbReference>
<dbReference type="EMBL" id="LT981265">
    <property type="protein sequence ID" value="SPC33484.1"/>
    <property type="molecule type" value="Genomic_DNA"/>
</dbReference>
<dbReference type="GeneID" id="41594389"/>
<dbReference type="Pfam" id="PF13456">
    <property type="entry name" value="RVT_3"/>
    <property type="match status" value="1"/>
</dbReference>
<dbReference type="CDD" id="cd09279">
    <property type="entry name" value="RNase_HI_like"/>
    <property type="match status" value="1"/>
</dbReference>
<evidence type="ECO:0000259" key="1">
    <source>
        <dbReference type="PROSITE" id="PS50879"/>
    </source>
</evidence>
<reference evidence="3" key="1">
    <citation type="submission" date="2018-01" db="EMBL/GenBank/DDBJ databases">
        <authorList>
            <person name="Kerou L M."/>
        </authorList>
    </citation>
    <scope>NUCLEOTIDE SEQUENCE [LARGE SCALE GENOMIC DNA]</scope>
    <source>
        <strain evidence="3">SCU2</strain>
    </source>
</reference>
<protein>
    <submittedName>
        <fullName evidence="2">Ribonuclease H</fullName>
    </submittedName>
</protein>